<keyword evidence="2" id="KW-1185">Reference proteome</keyword>
<comment type="caution">
    <text evidence="1">The sequence shown here is derived from an EMBL/GenBank/DDBJ whole genome shotgun (WGS) entry which is preliminary data.</text>
</comment>
<evidence type="ECO:0000313" key="1">
    <source>
        <dbReference type="EMBL" id="MBW0545827.1"/>
    </source>
</evidence>
<reference evidence="1" key="1">
    <citation type="submission" date="2021-03" db="EMBL/GenBank/DDBJ databases">
        <title>Draft genome sequence of rust myrtle Austropuccinia psidii MF-1, a brazilian biotype.</title>
        <authorList>
            <person name="Quecine M.C."/>
            <person name="Pachon D.M.R."/>
            <person name="Bonatelli M.L."/>
            <person name="Correr F.H."/>
            <person name="Franceschini L.M."/>
            <person name="Leite T.F."/>
            <person name="Margarido G.R.A."/>
            <person name="Almeida C.A."/>
            <person name="Ferrarezi J.A."/>
            <person name="Labate C.A."/>
        </authorList>
    </citation>
    <scope>NUCLEOTIDE SEQUENCE</scope>
    <source>
        <strain evidence="1">MF-1</strain>
    </source>
</reference>
<dbReference type="Proteomes" id="UP000765509">
    <property type="component" value="Unassembled WGS sequence"/>
</dbReference>
<sequence>MSDYMINMKVLRKYGRELEHEIMCRCVEPCSTEYYINAMADIITRTRIGEIWTRVPKEYKMVSNTSRLDNRPERPVLKGHECGSTSNLANTCTKNTNINEAQVIEEAKCT</sequence>
<accession>A0A9Q3FW92</accession>
<gene>
    <name evidence="1" type="ORF">O181_085542</name>
</gene>
<name>A0A9Q3FW92_9BASI</name>
<organism evidence="1 2">
    <name type="scientific">Austropuccinia psidii MF-1</name>
    <dbReference type="NCBI Taxonomy" id="1389203"/>
    <lineage>
        <taxon>Eukaryota</taxon>
        <taxon>Fungi</taxon>
        <taxon>Dikarya</taxon>
        <taxon>Basidiomycota</taxon>
        <taxon>Pucciniomycotina</taxon>
        <taxon>Pucciniomycetes</taxon>
        <taxon>Pucciniales</taxon>
        <taxon>Sphaerophragmiaceae</taxon>
        <taxon>Austropuccinia</taxon>
    </lineage>
</organism>
<proteinExistence type="predicted"/>
<dbReference type="EMBL" id="AVOT02050790">
    <property type="protein sequence ID" value="MBW0545827.1"/>
    <property type="molecule type" value="Genomic_DNA"/>
</dbReference>
<dbReference type="AlphaFoldDB" id="A0A9Q3FW92"/>
<evidence type="ECO:0000313" key="2">
    <source>
        <dbReference type="Proteomes" id="UP000765509"/>
    </source>
</evidence>
<protein>
    <submittedName>
        <fullName evidence="1">Uncharacterized protein</fullName>
    </submittedName>
</protein>